<name>A0A1I8F8U5_9PLAT</name>
<dbReference type="Proteomes" id="UP000095280">
    <property type="component" value="Unplaced"/>
</dbReference>
<keyword evidence="1" id="KW-1185">Reference proteome</keyword>
<organism evidence="1 2">
    <name type="scientific">Macrostomum lignano</name>
    <dbReference type="NCBI Taxonomy" id="282301"/>
    <lineage>
        <taxon>Eukaryota</taxon>
        <taxon>Metazoa</taxon>
        <taxon>Spiralia</taxon>
        <taxon>Lophotrochozoa</taxon>
        <taxon>Platyhelminthes</taxon>
        <taxon>Rhabditophora</taxon>
        <taxon>Macrostomorpha</taxon>
        <taxon>Macrostomida</taxon>
        <taxon>Macrostomidae</taxon>
        <taxon>Macrostomum</taxon>
    </lineage>
</organism>
<protein>
    <submittedName>
        <fullName evidence="2">Os08g0392700 protein</fullName>
    </submittedName>
</protein>
<dbReference type="AlphaFoldDB" id="A0A1I8F8U5"/>
<dbReference type="WBParaSite" id="maker-unitig_24417-snap-gene-0.1-mRNA-1">
    <property type="protein sequence ID" value="maker-unitig_24417-snap-gene-0.1-mRNA-1"/>
    <property type="gene ID" value="maker-unitig_24417-snap-gene-0.1"/>
</dbReference>
<reference evidence="2" key="1">
    <citation type="submission" date="2016-11" db="UniProtKB">
        <authorList>
            <consortium name="WormBaseParasite"/>
        </authorList>
    </citation>
    <scope>IDENTIFICATION</scope>
</reference>
<accession>A0A1I8F8U5</accession>
<evidence type="ECO:0000313" key="2">
    <source>
        <dbReference type="WBParaSite" id="maker-unitig_24417-snap-gene-0.1-mRNA-1"/>
    </source>
</evidence>
<sequence length="151" mass="17095">RRGRQPIIIVNSGQQQDEMLEDAWLRRRHESRAVRRRQRRPQSMLQPLFDTAIRLRMQIIPCAGARTRRLSPRPSGWRLRACAADSRTAAEAAAAATVGLAGRSFQSDVRFGGGGATAIRWIYGETFSGSKHFSKFTSKRVHHQMLARPSR</sequence>
<evidence type="ECO:0000313" key="1">
    <source>
        <dbReference type="Proteomes" id="UP000095280"/>
    </source>
</evidence>
<proteinExistence type="predicted"/>